<evidence type="ECO:0000256" key="1">
    <source>
        <dbReference type="SAM" id="MobiDB-lite"/>
    </source>
</evidence>
<reference evidence="2 3" key="1">
    <citation type="submission" date="2019-06" db="EMBL/GenBank/DDBJ databases">
        <title>Sequencing the genomes of 1000 actinobacteria strains.</title>
        <authorList>
            <person name="Klenk H.-P."/>
        </authorList>
    </citation>
    <scope>NUCLEOTIDE SEQUENCE [LARGE SCALE GENOMIC DNA]</scope>
    <source>
        <strain evidence="2 3">DSM 45928</strain>
    </source>
</reference>
<feature type="region of interest" description="Disordered" evidence="1">
    <location>
        <begin position="143"/>
        <end position="162"/>
    </location>
</feature>
<evidence type="ECO:0000313" key="2">
    <source>
        <dbReference type="EMBL" id="TQL76415.1"/>
    </source>
</evidence>
<dbReference type="RefSeq" id="WP_142037804.1">
    <property type="nucleotide sequence ID" value="NZ_JBHTGS010000001.1"/>
</dbReference>
<dbReference type="EMBL" id="VFOW01000001">
    <property type="protein sequence ID" value="TQL76415.1"/>
    <property type="molecule type" value="Genomic_DNA"/>
</dbReference>
<accession>A0A543AV13</accession>
<dbReference type="InParanoid" id="A0A543AV13"/>
<protein>
    <submittedName>
        <fullName evidence="2">Uncharacterized protein</fullName>
    </submittedName>
</protein>
<evidence type="ECO:0000313" key="3">
    <source>
        <dbReference type="Proteomes" id="UP000317043"/>
    </source>
</evidence>
<sequence>MAFPPNETDADAGALEAASGDLMSLSGSVGVSAEDLAGSVATGEAAFSDVIASSISTKGAAAVAACQDVVGRAAHASGVVAEMAAAVETYDNKIATLQNRWAPWADGGAPTGALLNRTEEQIDEQREAIRGQVKAEADKAYQELEDAAEDQGASLSEGPNATDVQRMVESGAMSWWLAYELYGIEVAGQPPRDFMEEQGQRAAEITAGMNEDGALNEEDLKILRRLLALGQIGDNGRYFSTAMMEELGQEGLIQATALLSLSDTMWDLRRDVEERLGAVLAQATDSGNADGNGGGWVGNAWIDELMAQGAKPVDMTVDGQDLSLDPDGKIGYSYLTELLVYPQVQYPPSLMTPLAEHVSFLTDQGFARNNEMNNVLSGVENNPVAAVDLLSNTSEFSRDEYLNQFGDDMSDGKQRNMLEWLLDHENRRSTVDVNLAGNVIETAATGQSTNPFVSDDADIPRNRRMAAITDRLIDYVSNNPGDFEGPDSPSGAMADNFANITNAWMDEFYYKYLSEEYQDADWLPGRSDLATLGSDKSTMDQWLQVIGHDKEATLTVSGGAMAYTNYVFGEAAGAGIERHINGESQPDDASRAAMAIKPFGRIMGQLTTGQYETITDEKVAEADRANWLINQGASAVTTTYGLTPMGKVDIPYLSPNSKAANWVVSTITNSIKVDPSGEIETEHNAVRDQVQGELDEFADDAMGAVFQQHDPDRQLDADERQRWRDAVDEAVGSGHSEEEDDHQENED</sequence>
<feature type="compositionally biased region" description="Basic and acidic residues" evidence="1">
    <location>
        <begin position="709"/>
        <end position="727"/>
    </location>
</feature>
<dbReference type="Proteomes" id="UP000317043">
    <property type="component" value="Unassembled WGS sequence"/>
</dbReference>
<gene>
    <name evidence="2" type="ORF">FB566_1944</name>
</gene>
<comment type="caution">
    <text evidence="2">The sequence shown here is derived from an EMBL/GenBank/DDBJ whole genome shotgun (WGS) entry which is preliminary data.</text>
</comment>
<feature type="compositionally biased region" description="Acidic residues" evidence="1">
    <location>
        <begin position="737"/>
        <end position="747"/>
    </location>
</feature>
<feature type="region of interest" description="Disordered" evidence="1">
    <location>
        <begin position="707"/>
        <end position="747"/>
    </location>
</feature>
<name>A0A543AV13_9ACTN</name>
<feature type="compositionally biased region" description="Polar residues" evidence="1">
    <location>
        <begin position="153"/>
        <end position="162"/>
    </location>
</feature>
<keyword evidence="3" id="KW-1185">Reference proteome</keyword>
<organism evidence="2 3">
    <name type="scientific">Stackebrandtia endophytica</name>
    <dbReference type="NCBI Taxonomy" id="1496996"/>
    <lineage>
        <taxon>Bacteria</taxon>
        <taxon>Bacillati</taxon>
        <taxon>Actinomycetota</taxon>
        <taxon>Actinomycetes</taxon>
        <taxon>Glycomycetales</taxon>
        <taxon>Glycomycetaceae</taxon>
        <taxon>Stackebrandtia</taxon>
    </lineage>
</organism>
<dbReference type="AlphaFoldDB" id="A0A543AV13"/>
<proteinExistence type="predicted"/>